<evidence type="ECO:0000313" key="3">
    <source>
        <dbReference type="EMBL" id="GHB40609.1"/>
    </source>
</evidence>
<gene>
    <name evidence="3" type="ORF">GCM10007094_32500</name>
</gene>
<reference evidence="4" key="1">
    <citation type="journal article" date="2019" name="Int. J. Syst. Evol. Microbiol.">
        <title>The Global Catalogue of Microorganisms (GCM) 10K type strain sequencing project: providing services to taxonomists for standard genome sequencing and annotation.</title>
        <authorList>
            <consortium name="The Broad Institute Genomics Platform"/>
            <consortium name="The Broad Institute Genome Sequencing Center for Infectious Disease"/>
            <person name="Wu L."/>
            <person name="Ma J."/>
        </authorList>
    </citation>
    <scope>NUCLEOTIDE SEQUENCE [LARGE SCALE GENOMIC DNA]</scope>
    <source>
        <strain evidence="4">KCTC 12861</strain>
    </source>
</reference>
<protein>
    <submittedName>
        <fullName evidence="3">Lactate dehydrogenase</fullName>
    </submittedName>
</protein>
<name>A0ABQ3EI11_9HYPH</name>
<dbReference type="PANTHER" id="PTHR11091">
    <property type="entry name" value="OXIDOREDUCTASE-RELATED"/>
    <property type="match status" value="1"/>
</dbReference>
<comment type="similarity">
    <text evidence="1">Belongs to the LDH2/MDH2 oxidoreductase family.</text>
</comment>
<proteinExistence type="inferred from homology"/>
<dbReference type="InterPro" id="IPR003767">
    <property type="entry name" value="Malate/L-lactate_DH-like"/>
</dbReference>
<dbReference type="Gene3D" id="1.10.1530.10">
    <property type="match status" value="1"/>
</dbReference>
<dbReference type="Pfam" id="PF02615">
    <property type="entry name" value="Ldh_2"/>
    <property type="match status" value="1"/>
</dbReference>
<dbReference type="InterPro" id="IPR043143">
    <property type="entry name" value="Mal/L-sulf/L-lact_DH-like_NADP"/>
</dbReference>
<dbReference type="InterPro" id="IPR043144">
    <property type="entry name" value="Mal/L-sulf/L-lact_DH-like_ah"/>
</dbReference>
<comment type="caution">
    <text evidence="3">The sequence shown here is derived from an EMBL/GenBank/DDBJ whole genome shotgun (WGS) entry which is preliminary data.</text>
</comment>
<dbReference type="Gene3D" id="3.30.1370.60">
    <property type="entry name" value="Hypothetical oxidoreductase yiak, domain 2"/>
    <property type="match status" value="1"/>
</dbReference>
<keyword evidence="2" id="KW-0560">Oxidoreductase</keyword>
<dbReference type="InterPro" id="IPR036111">
    <property type="entry name" value="Mal/L-sulfo/L-lacto_DH-like_sf"/>
</dbReference>
<evidence type="ECO:0000313" key="4">
    <source>
        <dbReference type="Proteomes" id="UP000637980"/>
    </source>
</evidence>
<dbReference type="EMBL" id="BMXE01000006">
    <property type="protein sequence ID" value="GHB40609.1"/>
    <property type="molecule type" value="Genomic_DNA"/>
</dbReference>
<dbReference type="PANTHER" id="PTHR11091:SF0">
    <property type="entry name" value="MALATE DEHYDROGENASE"/>
    <property type="match status" value="1"/>
</dbReference>
<sequence>MYSFDDLVRFSSKILQAAGLNEEKASVIARLFVTADAMGHDTHGLKLVAFHMPDIEDGHMLLEGEPDVLQDRGATVVWDGKRLSGVWLAQKALSLAAERAKQYGTCSIAIQRAHHTGCLEAFLPELTEQGLIAMITNSVPASKLMAPFGGLDRALSTNPFAVGIPTGDVPILIDMSCTICAGTKIMRWVDEGKKTPGYWIQDAQGNLSNDPTILFSEPKGTLLPIGGHEYGHKGYNLALMVEALTQGLSGFGGADYSEHITPGSTNGGKADLSVDRLGPVFIQVTDPEAFLGLEAFERQTKHLVDSCKNSRPINENEPVRLPGTKGYLGLKRAKEVGLELYPGIMEDIIPIAERYGVELPDPLPGT</sequence>
<accession>A0ABQ3EI11</accession>
<dbReference type="Proteomes" id="UP000637980">
    <property type="component" value="Unassembled WGS sequence"/>
</dbReference>
<evidence type="ECO:0000256" key="1">
    <source>
        <dbReference type="ARBA" id="ARBA00006056"/>
    </source>
</evidence>
<keyword evidence="4" id="KW-1185">Reference proteome</keyword>
<dbReference type="RefSeq" id="WP_189437852.1">
    <property type="nucleotide sequence ID" value="NZ_BMXE01000006.1"/>
</dbReference>
<dbReference type="SUPFAM" id="SSF89733">
    <property type="entry name" value="L-sulfolactate dehydrogenase-like"/>
    <property type="match status" value="1"/>
</dbReference>
<evidence type="ECO:0000256" key="2">
    <source>
        <dbReference type="ARBA" id="ARBA00023002"/>
    </source>
</evidence>
<organism evidence="3 4">
    <name type="scientific">Pseudovibrio japonicus</name>
    <dbReference type="NCBI Taxonomy" id="366534"/>
    <lineage>
        <taxon>Bacteria</taxon>
        <taxon>Pseudomonadati</taxon>
        <taxon>Pseudomonadota</taxon>
        <taxon>Alphaproteobacteria</taxon>
        <taxon>Hyphomicrobiales</taxon>
        <taxon>Stappiaceae</taxon>
        <taxon>Pseudovibrio</taxon>
    </lineage>
</organism>